<dbReference type="GeneID" id="37267076"/>
<dbReference type="Gene3D" id="3.90.1140.10">
    <property type="entry name" value="Cyclic phosphodiesterase"/>
    <property type="match status" value="1"/>
</dbReference>
<reference evidence="2 3" key="1">
    <citation type="journal article" date="2018" name="Mol. Biol. Evol.">
        <title>Broad Genomic Sampling Reveals a Smut Pathogenic Ancestry of the Fungal Clade Ustilaginomycotina.</title>
        <authorList>
            <person name="Kijpornyongpan T."/>
            <person name="Mondo S.J."/>
            <person name="Barry K."/>
            <person name="Sandor L."/>
            <person name="Lee J."/>
            <person name="Lipzen A."/>
            <person name="Pangilinan J."/>
            <person name="LaButti K."/>
            <person name="Hainaut M."/>
            <person name="Henrissat B."/>
            <person name="Grigoriev I.V."/>
            <person name="Spatafora J.W."/>
            <person name="Aime M.C."/>
        </authorList>
    </citation>
    <scope>NUCLEOTIDE SEQUENCE [LARGE SCALE GENOMIC DNA]</scope>
    <source>
        <strain evidence="2 3">MCA 4186</strain>
    </source>
</reference>
<dbReference type="EMBL" id="KZ819287">
    <property type="protein sequence ID" value="PWN99742.1"/>
    <property type="molecule type" value="Genomic_DNA"/>
</dbReference>
<dbReference type="STRING" id="58919.A0A316ZFQ3"/>
<evidence type="ECO:0000256" key="1">
    <source>
        <dbReference type="SAM" id="MobiDB-lite"/>
    </source>
</evidence>
<feature type="compositionally biased region" description="Basic residues" evidence="1">
    <location>
        <begin position="99"/>
        <end position="118"/>
    </location>
</feature>
<proteinExistence type="predicted"/>
<gene>
    <name evidence="2" type="ORF">FA09DRAFT_217426</name>
</gene>
<name>A0A316ZFQ3_9BASI</name>
<dbReference type="Proteomes" id="UP000245946">
    <property type="component" value="Unassembled WGS sequence"/>
</dbReference>
<protein>
    <recommendedName>
        <fullName evidence="4">2',3'-cyclic-nucleotide 3'-phosphodiesterase</fullName>
    </recommendedName>
</protein>
<keyword evidence="3" id="KW-1185">Reference proteome</keyword>
<sequence length="204" mass="21834">MGYSLWLRPAAAEQAVLTPMMDALRQAEPRASAPFDAHVTLLSGLAPAPDDKSGVEALWKTTCEAIDEWRKEHGKGPIEAGLKACTTRGAFFQRSASKTSRRSSRTPRCSMRRSRPPRPRSASSSCARTACGARRATASSLEARSSRRSALGASSCGIPTGRCRSGSASAARTCEQDSSLEESPIHCIRSLLGSARMKEEKAHA</sequence>
<dbReference type="InterPro" id="IPR012386">
    <property type="entry name" value="Cyclic-nucl_3Pdiesterase"/>
</dbReference>
<evidence type="ECO:0008006" key="4">
    <source>
        <dbReference type="Google" id="ProtNLM"/>
    </source>
</evidence>
<dbReference type="RefSeq" id="XP_025600021.1">
    <property type="nucleotide sequence ID" value="XM_025739530.1"/>
</dbReference>
<dbReference type="Pfam" id="PF07823">
    <property type="entry name" value="CPDase"/>
    <property type="match status" value="1"/>
</dbReference>
<evidence type="ECO:0000313" key="2">
    <source>
        <dbReference type="EMBL" id="PWN99742.1"/>
    </source>
</evidence>
<organism evidence="2 3">
    <name type="scientific">Tilletiopsis washingtonensis</name>
    <dbReference type="NCBI Taxonomy" id="58919"/>
    <lineage>
        <taxon>Eukaryota</taxon>
        <taxon>Fungi</taxon>
        <taxon>Dikarya</taxon>
        <taxon>Basidiomycota</taxon>
        <taxon>Ustilaginomycotina</taxon>
        <taxon>Exobasidiomycetes</taxon>
        <taxon>Entylomatales</taxon>
        <taxon>Entylomatales incertae sedis</taxon>
        <taxon>Tilletiopsis</taxon>
    </lineage>
</organism>
<dbReference type="GO" id="GO:0004112">
    <property type="term" value="F:cyclic-nucleotide phosphodiesterase activity"/>
    <property type="evidence" value="ECO:0007669"/>
    <property type="project" value="InterPro"/>
</dbReference>
<feature type="region of interest" description="Disordered" evidence="1">
    <location>
        <begin position="93"/>
        <end position="129"/>
    </location>
</feature>
<evidence type="ECO:0000313" key="3">
    <source>
        <dbReference type="Proteomes" id="UP000245946"/>
    </source>
</evidence>
<dbReference type="OrthoDB" id="514292at2759"/>
<accession>A0A316ZFQ3</accession>
<dbReference type="AlphaFoldDB" id="A0A316ZFQ3"/>
<feature type="compositionally biased region" description="Low complexity" evidence="1">
    <location>
        <begin position="120"/>
        <end position="129"/>
    </location>
</feature>